<feature type="domain" description="Tip attachment protein J" evidence="2">
    <location>
        <begin position="740"/>
        <end position="891"/>
    </location>
</feature>
<dbReference type="InterPro" id="IPR032876">
    <property type="entry name" value="J_dom"/>
</dbReference>
<dbReference type="Pfam" id="PF13547">
    <property type="entry name" value="GTA_TIM"/>
    <property type="match status" value="1"/>
</dbReference>
<dbReference type="OrthoDB" id="8445115at2"/>
<evidence type="ECO:0000313" key="5">
    <source>
        <dbReference type="Proteomes" id="UP000024816"/>
    </source>
</evidence>
<feature type="domain" description="GTA TIM-barrel-like" evidence="1">
    <location>
        <begin position="396"/>
        <end position="679"/>
    </location>
</feature>
<evidence type="ECO:0000259" key="3">
    <source>
        <dbReference type="Pfam" id="PF23666"/>
    </source>
</evidence>
<comment type="caution">
    <text evidence="4">The sequence shown here is derived from an EMBL/GenBank/DDBJ whole genome shotgun (WGS) entry which is preliminary data.</text>
</comment>
<protein>
    <submittedName>
        <fullName evidence="4">Gene transfer agent-like protein</fullName>
    </submittedName>
</protein>
<feature type="domain" description="Rcc01698-like C-terminal" evidence="3">
    <location>
        <begin position="980"/>
        <end position="1073"/>
    </location>
</feature>
<dbReference type="Pfam" id="PF23666">
    <property type="entry name" value="Rcc01698_C"/>
    <property type="match status" value="1"/>
</dbReference>
<accession>A0A059FG54</accession>
<dbReference type="InterPro" id="IPR056490">
    <property type="entry name" value="Rcc01698_C"/>
</dbReference>
<dbReference type="RefSeq" id="WP_051597385.1">
    <property type="nucleotide sequence ID" value="NZ_ARYJ01000003.1"/>
</dbReference>
<gene>
    <name evidence="4" type="ORF">HJA_04977</name>
</gene>
<dbReference type="InterPro" id="IPR017853">
    <property type="entry name" value="GH"/>
</dbReference>
<evidence type="ECO:0000259" key="1">
    <source>
        <dbReference type="Pfam" id="PF13547"/>
    </source>
</evidence>
<evidence type="ECO:0000313" key="4">
    <source>
        <dbReference type="EMBL" id="KCZ89577.1"/>
    </source>
</evidence>
<proteinExistence type="predicted"/>
<dbReference type="Pfam" id="PF13550">
    <property type="entry name" value="Phage-tail_3"/>
    <property type="match status" value="1"/>
</dbReference>
<dbReference type="Gene3D" id="3.20.20.80">
    <property type="entry name" value="Glycosidases"/>
    <property type="match status" value="1"/>
</dbReference>
<name>A0A059FG54_9PROT</name>
<dbReference type="SUPFAM" id="SSF51445">
    <property type="entry name" value="(Trans)glycosidases"/>
    <property type="match status" value="1"/>
</dbReference>
<dbReference type="STRING" id="1280952.HJA_04977"/>
<dbReference type="PATRIC" id="fig|1280952.3.peg.986"/>
<evidence type="ECO:0000259" key="2">
    <source>
        <dbReference type="Pfam" id="PF13550"/>
    </source>
</evidence>
<keyword evidence="5" id="KW-1185">Reference proteome</keyword>
<dbReference type="Proteomes" id="UP000024816">
    <property type="component" value="Unassembled WGS sequence"/>
</dbReference>
<dbReference type="EMBL" id="ARYJ01000003">
    <property type="protein sequence ID" value="KCZ89577.1"/>
    <property type="molecule type" value="Genomic_DNA"/>
</dbReference>
<dbReference type="CDD" id="cd19607">
    <property type="entry name" value="GTA_TIM-barrel-like"/>
    <property type="match status" value="1"/>
</dbReference>
<dbReference type="InterPro" id="IPR025195">
    <property type="entry name" value="GTA_TIM_dom"/>
</dbReference>
<organism evidence="4 5">
    <name type="scientific">Hyphomonas jannaschiana VP2</name>
    <dbReference type="NCBI Taxonomy" id="1280952"/>
    <lineage>
        <taxon>Bacteria</taxon>
        <taxon>Pseudomonadati</taxon>
        <taxon>Pseudomonadota</taxon>
        <taxon>Alphaproteobacteria</taxon>
        <taxon>Hyphomonadales</taxon>
        <taxon>Hyphomonadaceae</taxon>
        <taxon>Hyphomonas</taxon>
    </lineage>
</organism>
<sequence>MAQIVLSQAGAALGRHLLPQGLKLLGTQVAGAAIGRTVGSLAGRLIDARLVPPVEGPRVKTLPVMESREGVGIPSVYGRMRVAGQVIWASRFREHRTTQSSGSKGGPRVTSYDYTVSLAVALGEGPVLAVQRAWANGEAFDLSQVTHRLYRGEADQPPDPLIEMIEGAAPAYRGTAYIVFEDLPLGDFGNRIPQLSFEIVRVPPGSDTPGLDASVTGVNVIPASGEFIYATEIVRERVRRGQERALNANSGEARADFLVSLDQLEADLPRVNRAALTVGWFGTSVAAGDCQIHPGVETRERVTVPQSWRVAGIGRAEAYLVSRDESDRPNYGGTPSDASVKQAIAEMTARGIAVTFSPFLFMDSEGFPWRGRIGVSADGTAAARSEIDAFVNGANGFRHFILHYANLCAAAGGVEAFLIGSEMVGLTRVRDEAGAFPFVEALVSLAAEVKAILPGAKVSYAADWTEYGAYVPGDGSGDVLFPLDDLWASADVDFVGIDWYPPMGDWRSGTDHLDALAGYAGPDDSDYLAYQISGGEAYDWYYASQADRDAQVRTPINDTAYGEHWAFRAKDLSGWAGNLHYPRPGGVRAGAPTGWVPGSKPVRLSEIGFGAVDKGGNAPNLFHDPKSTESALPPYSSGSRDDLFQRQALAVTLAHWEASPLVEAAMVWAWDGRPFPAWPLRDDLWGDGANWALGHWLNGRAGLAALGDVVRDICLRGGVENVHASTLDGVVQGFTLDGVYSVRGALEPLKLAFGFEAVERDGAIVFRMEGDGSVHEIDSERIGEDGVSATRHLLDKAPGRLRLQFVDGAERFGPALAEARRTVGDMRLVADASLPLLLSSTEAEEIAGRLLARATQGETAEVTLPLSGLAVEPGDALRLDGGALWRVDEVVDRGAERVLSLREDPPEANRVRAAGIGGVPAPAPVFGGVDLVLIDGPRLAGEASGVRVAAWADPWPGEVAILAGSDAGAMTERARLTRPAVTGTLVEAAAAGPVGRWDRRNMLLVETSGSFASLPRAQVLAGGNLLLLETAEGWELLQFETAELAGSDQWALSGLLRGQRGCVSAAAAAGARVLLLDGADKLATVSPEEIGIALDWRSPWDEPQPVSFADEGGRPWPVCHVRAEDGQLSWVRRGADLPESWALPEGSNTGQFAVQFDTGAGFADETRLQTPLAAIPAEAIAARVAEIGADGRTGPWVPISLGTP</sequence>
<reference evidence="4 5" key="1">
    <citation type="journal article" date="2014" name="Antonie Van Leeuwenhoek">
        <title>Hyphomonas beringensis sp. nov. and Hyphomonas chukchiensis sp. nov., isolated from surface seawater of the Bering Sea and Chukchi Sea.</title>
        <authorList>
            <person name="Li C."/>
            <person name="Lai Q."/>
            <person name="Li G."/>
            <person name="Dong C."/>
            <person name="Wang J."/>
            <person name="Liao Y."/>
            <person name="Shao Z."/>
        </authorList>
    </citation>
    <scope>NUCLEOTIDE SEQUENCE [LARGE SCALE GENOMIC DNA]</scope>
    <source>
        <strain evidence="4 5">VP2</strain>
    </source>
</reference>
<dbReference type="eggNOG" id="COG3391">
    <property type="taxonomic scope" value="Bacteria"/>
</dbReference>
<dbReference type="AlphaFoldDB" id="A0A059FG54"/>